<evidence type="ECO:0000313" key="3">
    <source>
        <dbReference type="Proteomes" id="UP000004038"/>
    </source>
</evidence>
<dbReference type="PATRIC" id="fig|1107881.3.peg.75"/>
<feature type="region of interest" description="Disordered" evidence="1">
    <location>
        <begin position="1"/>
        <end position="55"/>
    </location>
</feature>
<dbReference type="Proteomes" id="UP000004038">
    <property type="component" value="Unassembled WGS sequence"/>
</dbReference>
<dbReference type="AlphaFoldDB" id="H0FSG3"/>
<dbReference type="RefSeq" id="WP_003525317.1">
    <property type="nucleotide sequence ID" value="NZ_AGVV01000001.1"/>
</dbReference>
<reference evidence="2 3" key="1">
    <citation type="journal article" date="2012" name="J. Bacteriol.">
        <title>Draft Genome Sequence of Sinorhizobium meliloti CCNWSX0020, a Nitrogen-Fixing Symbiont with Copper Tolerance Capability Isolated from Lead-Zinc Mine Tailings.</title>
        <authorList>
            <person name="Li Z."/>
            <person name="Ma Z."/>
            <person name="Hao X."/>
            <person name="Wei G."/>
        </authorList>
    </citation>
    <scope>NUCLEOTIDE SEQUENCE [LARGE SCALE GENOMIC DNA]</scope>
    <source>
        <strain evidence="2 3">CCNWSX0020</strain>
    </source>
</reference>
<evidence type="ECO:0000313" key="2">
    <source>
        <dbReference type="EMBL" id="EHK79913.1"/>
    </source>
</evidence>
<name>H0FSG3_RHIML</name>
<proteinExistence type="predicted"/>
<organism evidence="2 3">
    <name type="scientific">Sinorhizobium meliloti CCNWSX0020</name>
    <dbReference type="NCBI Taxonomy" id="1107881"/>
    <lineage>
        <taxon>Bacteria</taxon>
        <taxon>Pseudomonadati</taxon>
        <taxon>Pseudomonadota</taxon>
        <taxon>Alphaproteobacteria</taxon>
        <taxon>Hyphomicrobiales</taxon>
        <taxon>Rhizobiaceae</taxon>
        <taxon>Sinorhizobium/Ensifer group</taxon>
        <taxon>Sinorhizobium</taxon>
    </lineage>
</organism>
<gene>
    <name evidence="2" type="ORF">SM0020_00370</name>
</gene>
<evidence type="ECO:0000256" key="1">
    <source>
        <dbReference type="SAM" id="MobiDB-lite"/>
    </source>
</evidence>
<accession>H0FSG3</accession>
<sequence>MIRFERKPDPQPSLKEAENNRSQQISEAGKEENKKSGTAEARRRAPQAAGDDRLI</sequence>
<dbReference type="EMBL" id="AGVV01000001">
    <property type="protein sequence ID" value="EHK79913.1"/>
    <property type="molecule type" value="Genomic_DNA"/>
</dbReference>
<protein>
    <submittedName>
        <fullName evidence="2">Uncharacterized protein</fullName>
    </submittedName>
</protein>
<feature type="compositionally biased region" description="Basic and acidic residues" evidence="1">
    <location>
        <begin position="1"/>
        <end position="19"/>
    </location>
</feature>
<feature type="compositionally biased region" description="Basic and acidic residues" evidence="1">
    <location>
        <begin position="28"/>
        <end position="43"/>
    </location>
</feature>